<reference evidence="13" key="1">
    <citation type="journal article" date="2020" name="bioRxiv">
        <title>Comparative genomics of Chlamydomonas.</title>
        <authorList>
            <person name="Craig R.J."/>
            <person name="Hasan A.R."/>
            <person name="Ness R.W."/>
            <person name="Keightley P.D."/>
        </authorList>
    </citation>
    <scope>NUCLEOTIDE SEQUENCE</scope>
    <source>
        <strain evidence="13">CCAP 11/70</strain>
    </source>
</reference>
<comment type="subcellular location">
    <subcellularLocation>
        <location evidence="1">Golgi apparatus membrane</location>
        <topology evidence="1">Single-pass type IV membrane protein</topology>
    </subcellularLocation>
</comment>
<dbReference type="GO" id="GO:0031201">
    <property type="term" value="C:SNARE complex"/>
    <property type="evidence" value="ECO:0007669"/>
    <property type="project" value="TreeGrafter"/>
</dbReference>
<keyword evidence="3" id="KW-0813">Transport</keyword>
<dbReference type="PANTHER" id="PTHR19957:SF83">
    <property type="entry name" value="SYNTAXIN-16"/>
    <property type="match status" value="1"/>
</dbReference>
<name>A0A835YD96_9CHLO</name>
<dbReference type="AlphaFoldDB" id="A0A835YD96"/>
<keyword evidence="8" id="KW-0175">Coiled coil</keyword>
<evidence type="ECO:0000256" key="7">
    <source>
        <dbReference type="ARBA" id="ARBA00023034"/>
    </source>
</evidence>
<feature type="transmembrane region" description="Helical" evidence="11">
    <location>
        <begin position="291"/>
        <end position="311"/>
    </location>
</feature>
<dbReference type="CDD" id="cd15845">
    <property type="entry name" value="SNARE_syntaxin16"/>
    <property type="match status" value="1"/>
</dbReference>
<evidence type="ECO:0000256" key="5">
    <source>
        <dbReference type="ARBA" id="ARBA00022927"/>
    </source>
</evidence>
<dbReference type="GO" id="GO:0006886">
    <property type="term" value="P:intracellular protein transport"/>
    <property type="evidence" value="ECO:0007669"/>
    <property type="project" value="InterPro"/>
</dbReference>
<evidence type="ECO:0000256" key="11">
    <source>
        <dbReference type="SAM" id="Phobius"/>
    </source>
</evidence>
<dbReference type="GO" id="GO:0000139">
    <property type="term" value="C:Golgi membrane"/>
    <property type="evidence" value="ECO:0007669"/>
    <property type="project" value="UniProtKB-SubCell"/>
</dbReference>
<dbReference type="Gene3D" id="1.20.58.70">
    <property type="match status" value="1"/>
</dbReference>
<keyword evidence="7" id="KW-0333">Golgi apparatus</keyword>
<evidence type="ECO:0000256" key="9">
    <source>
        <dbReference type="ARBA" id="ARBA00023136"/>
    </source>
</evidence>
<dbReference type="Pfam" id="PF05739">
    <property type="entry name" value="SNARE"/>
    <property type="match status" value="1"/>
</dbReference>
<evidence type="ECO:0000313" key="14">
    <source>
        <dbReference type="Proteomes" id="UP000612055"/>
    </source>
</evidence>
<keyword evidence="9 11" id="KW-0472">Membrane</keyword>
<keyword evidence="6 11" id="KW-1133">Transmembrane helix</keyword>
<sequence>MPPYGSTRNLTQQFIRLRNEARRLQGLGGSVGPGSDKATEKLMSAALGNSSDVEAANQASTSASLAPVWVLQSERIRVEMNLVKERLSKLKEYHAKALLVTFDGESEAQVHAEALTREIQQNFKRLDAAIRAMAASPGAGEDEQVRKQVQQQLAQALFKLSVEFRKEETRFLNKVEEQKGLEKGSVIGLIEGDEGTKTSGGEAVDPGFTQAQLAMVDISTDLINERDSEIRKIVEAIAELAQIMRDLSTLVIEQGTMLDRIDHNITQTAVKVETGVKELQRAETTQKRSRMAICIIALICLIVLMLIVVIIKHA</sequence>
<evidence type="ECO:0000256" key="4">
    <source>
        <dbReference type="ARBA" id="ARBA00022692"/>
    </source>
</evidence>
<evidence type="ECO:0000256" key="10">
    <source>
        <dbReference type="RuleBase" id="RU003858"/>
    </source>
</evidence>
<gene>
    <name evidence="13" type="ORF">HYH03_001584</name>
</gene>
<keyword evidence="4 11" id="KW-0812">Transmembrane</keyword>
<dbReference type="InterPro" id="IPR006012">
    <property type="entry name" value="Syntaxin/epimorphin_CS"/>
</dbReference>
<dbReference type="PANTHER" id="PTHR19957">
    <property type="entry name" value="SYNTAXIN"/>
    <property type="match status" value="1"/>
</dbReference>
<protein>
    <recommendedName>
        <fullName evidence="12">t-SNARE coiled-coil homology domain-containing protein</fullName>
    </recommendedName>
</protein>
<dbReference type="OrthoDB" id="10251371at2759"/>
<feature type="domain" description="T-SNARE coiled-coil homology" evidence="12">
    <location>
        <begin position="220"/>
        <end position="282"/>
    </location>
</feature>
<evidence type="ECO:0000256" key="1">
    <source>
        <dbReference type="ARBA" id="ARBA00004409"/>
    </source>
</evidence>
<dbReference type="InterPro" id="IPR045242">
    <property type="entry name" value="Syntaxin"/>
</dbReference>
<dbReference type="InterPro" id="IPR000727">
    <property type="entry name" value="T_SNARE_dom"/>
</dbReference>
<comment type="similarity">
    <text evidence="2 10">Belongs to the syntaxin family.</text>
</comment>
<dbReference type="InterPro" id="IPR006011">
    <property type="entry name" value="Syntaxin_N"/>
</dbReference>
<evidence type="ECO:0000313" key="13">
    <source>
        <dbReference type="EMBL" id="KAG2500822.1"/>
    </source>
</evidence>
<dbReference type="GO" id="GO:0005484">
    <property type="term" value="F:SNAP receptor activity"/>
    <property type="evidence" value="ECO:0007669"/>
    <property type="project" value="InterPro"/>
</dbReference>
<dbReference type="GO" id="GO:0048278">
    <property type="term" value="P:vesicle docking"/>
    <property type="evidence" value="ECO:0007669"/>
    <property type="project" value="TreeGrafter"/>
</dbReference>
<dbReference type="GO" id="GO:0000149">
    <property type="term" value="F:SNARE binding"/>
    <property type="evidence" value="ECO:0007669"/>
    <property type="project" value="TreeGrafter"/>
</dbReference>
<evidence type="ECO:0000256" key="2">
    <source>
        <dbReference type="ARBA" id="ARBA00009063"/>
    </source>
</evidence>
<proteinExistence type="inferred from homology"/>
<evidence type="ECO:0000256" key="8">
    <source>
        <dbReference type="ARBA" id="ARBA00023054"/>
    </source>
</evidence>
<evidence type="ECO:0000256" key="6">
    <source>
        <dbReference type="ARBA" id="ARBA00022989"/>
    </source>
</evidence>
<comment type="caution">
    <text evidence="13">The sequence shown here is derived from an EMBL/GenBank/DDBJ whole genome shotgun (WGS) entry which is preliminary data.</text>
</comment>
<dbReference type="PROSITE" id="PS50192">
    <property type="entry name" value="T_SNARE"/>
    <property type="match status" value="1"/>
</dbReference>
<dbReference type="Proteomes" id="UP000612055">
    <property type="component" value="Unassembled WGS sequence"/>
</dbReference>
<keyword evidence="5" id="KW-0653">Protein transport</keyword>
<dbReference type="GO" id="GO:0006906">
    <property type="term" value="P:vesicle fusion"/>
    <property type="evidence" value="ECO:0007669"/>
    <property type="project" value="TreeGrafter"/>
</dbReference>
<dbReference type="InterPro" id="IPR010989">
    <property type="entry name" value="SNARE"/>
</dbReference>
<dbReference type="SMART" id="SM00397">
    <property type="entry name" value="t_SNARE"/>
    <property type="match status" value="1"/>
</dbReference>
<organism evidence="13 14">
    <name type="scientific">Edaphochlamys debaryana</name>
    <dbReference type="NCBI Taxonomy" id="47281"/>
    <lineage>
        <taxon>Eukaryota</taxon>
        <taxon>Viridiplantae</taxon>
        <taxon>Chlorophyta</taxon>
        <taxon>core chlorophytes</taxon>
        <taxon>Chlorophyceae</taxon>
        <taxon>CS clade</taxon>
        <taxon>Chlamydomonadales</taxon>
        <taxon>Chlamydomonadales incertae sedis</taxon>
        <taxon>Edaphochlamys</taxon>
    </lineage>
</organism>
<dbReference type="SMART" id="SM00503">
    <property type="entry name" value="SynN"/>
    <property type="match status" value="1"/>
</dbReference>
<accession>A0A835YD96</accession>
<dbReference type="EMBL" id="JAEHOE010000003">
    <property type="protein sequence ID" value="KAG2500822.1"/>
    <property type="molecule type" value="Genomic_DNA"/>
</dbReference>
<dbReference type="SUPFAM" id="SSF47661">
    <property type="entry name" value="t-snare proteins"/>
    <property type="match status" value="1"/>
</dbReference>
<keyword evidence="14" id="KW-1185">Reference proteome</keyword>
<evidence type="ECO:0000256" key="3">
    <source>
        <dbReference type="ARBA" id="ARBA00022448"/>
    </source>
</evidence>
<dbReference type="PROSITE" id="PS00914">
    <property type="entry name" value="SYNTAXIN"/>
    <property type="match status" value="1"/>
</dbReference>
<evidence type="ECO:0000259" key="12">
    <source>
        <dbReference type="PROSITE" id="PS50192"/>
    </source>
</evidence>